<sequence>MLTVYTLNATAQTTSTPTFDRYKFEDGAVIAQMSNNGQWAVTRTDDPDKGTYKGARIINLQTGKDKVLIANLNTDTVTSNSVFDITNDGNIAVGELNSKPAYYSAKEDKWVFLPVTAEADRGLITSVTPDGKYAVGQLNYSDPSREYEESVAFWDLTTKKLLPTPGIPTKDMSHQDQKMNRFINISADGKYILGCMSFSYLPMGDDLGGCFYYIYDVEKKTYKPIGFDETEAGRWKAHHDGLLYLSVAAMSNDGEWVTGGAYLVKEVNGSEFPTEYEVPYRYKVKTGEIQVYDDNESIDKYGWSIDNQGNVYAAGPASNPYRDFSVRSGKYWIDFTQTMKQKYQKDIMGELGISNSGTPVSLSDDGLTIATTIDPHEAYIVRLTEPFTQIADNINLLTDYTVTPAKGSSISRLTNITVRFTRDVKVIGDATDVILQDPITKEEVAKAVSFKAEGKDVNIVFRGAALPNEGMPYYVIIPAKTICLANDATRFNEQIRLNYSARAEKPVRMISSSPEENKTIGKLDASTNPIVLTFDADLKLKDNNVCGKIYQGDNTVPFAELMLLNSGSKVMVYPATTQYLYKGVNYRIEIPAGTFTDVTGNEKTANEVINLHYKGAYEREISYDENVLFETGFDQGVTGMLVLDNDENKPNPEAQQMGFTDKRYGWIPVWDDNETDHAVGSTSMYTPAGKSDDWLVTPQIKVVDKLCKLTFQSQSLRTDKKDNLKVYVWASNEMYNMLDKATVEKIRKEGKIVYNELQSPGKDENMLKGDWKDNAVNLAEFAGKNVYIAFLNDNEDQSMVFIDNVRVLHELPYYVGVTNDETVVDANEIIIKGVAEIRDAEKVFTTAKLTLKDAKGKVIDEIKQEGLSLKMGDKYNFKFDKALPLAVGEINNYSIDLLFNDVANTLESKVKSLAFQPKKRVVLEEITGTDCPNCPLGILGIDKLHATYGELFIPMALHCYPGDHFMTGVTPYAQFLNLSAAPTGIIQRSGTISKPMVEIKTSTGSDYTFNALEGTDPLWMDLVAEELNKPTEAEITATASLDASATNITVPVNVRYALNATDLYHKVFAVIMENGLVSYQANNFASITDANLGEWGKGGLYGQSTVSPYTFDHVVRGYLGSTFTGTPELIPADVKAGETYSTTLNFPVPAHVQKAWNTDIVVMLFDGNTDKLINAYQTKVTVPDAIEDAQTTGTASIEVTAVANKVWVKTTDVATVTVLAADGRTLTTAQGRGPLSIDVNNYRGMALVRVTTALGTVVKKVLL</sequence>
<dbReference type="EMBL" id="AMCI01003009">
    <property type="protein sequence ID" value="EJX01296.1"/>
    <property type="molecule type" value="Genomic_DNA"/>
</dbReference>
<comment type="caution">
    <text evidence="1">The sequence shown here is derived from an EMBL/GenBank/DDBJ whole genome shotgun (WGS) entry which is preliminary data.</text>
</comment>
<organism evidence="1">
    <name type="scientific">gut metagenome</name>
    <dbReference type="NCBI Taxonomy" id="749906"/>
    <lineage>
        <taxon>unclassified sequences</taxon>
        <taxon>metagenomes</taxon>
        <taxon>organismal metagenomes</taxon>
    </lineage>
</organism>
<dbReference type="SUPFAM" id="SSF82171">
    <property type="entry name" value="DPP6 N-terminal domain-like"/>
    <property type="match status" value="1"/>
</dbReference>
<gene>
    <name evidence="1" type="ORF">EVA_10598</name>
</gene>
<reference evidence="1" key="1">
    <citation type="journal article" date="2012" name="PLoS ONE">
        <title>Gene sets for utilization of primary and secondary nutrition supplies in the distal gut of endangered iberian lynx.</title>
        <authorList>
            <person name="Alcaide M."/>
            <person name="Messina E."/>
            <person name="Richter M."/>
            <person name="Bargiela R."/>
            <person name="Peplies J."/>
            <person name="Huws S.A."/>
            <person name="Newbold C.J."/>
            <person name="Golyshin P.N."/>
            <person name="Simon M.A."/>
            <person name="Lopez G."/>
            <person name="Yakimov M.M."/>
            <person name="Ferrer M."/>
        </authorList>
    </citation>
    <scope>NUCLEOTIDE SEQUENCE</scope>
</reference>
<dbReference type="InterPro" id="IPR013783">
    <property type="entry name" value="Ig-like_fold"/>
</dbReference>
<dbReference type="Pfam" id="PF11551">
    <property type="entry name" value="Omp28"/>
    <property type="match status" value="1"/>
</dbReference>
<dbReference type="Gene3D" id="2.60.120.200">
    <property type="match status" value="1"/>
</dbReference>
<proteinExistence type="predicted"/>
<dbReference type="AlphaFoldDB" id="J9CMG8"/>
<evidence type="ECO:0000313" key="1">
    <source>
        <dbReference type="EMBL" id="EJX01296.1"/>
    </source>
</evidence>
<protein>
    <recommendedName>
        <fullName evidence="2">SbsA Ig-like domain-containing protein</fullName>
    </recommendedName>
</protein>
<dbReference type="Gene3D" id="2.60.40.10">
    <property type="entry name" value="Immunoglobulins"/>
    <property type="match status" value="1"/>
</dbReference>
<dbReference type="InterPro" id="IPR021615">
    <property type="entry name" value="Omp28"/>
</dbReference>
<evidence type="ECO:0008006" key="2">
    <source>
        <dbReference type="Google" id="ProtNLM"/>
    </source>
</evidence>
<name>J9CMG8_9ZZZZ</name>
<accession>J9CMG8</accession>
<dbReference type="NCBIfam" id="NF038128">
    <property type="entry name" value="choice_anch_J"/>
    <property type="match status" value="1"/>
</dbReference>